<dbReference type="HOGENOM" id="CLU_114639_1_0_1"/>
<reference evidence="5" key="1">
    <citation type="journal article" date="2014" name="Microb. Cell Fact.">
        <title>Exploiting Issatchenkia orientalis SD108 for succinic acid production.</title>
        <authorList>
            <person name="Xiao H."/>
            <person name="Shao Z."/>
            <person name="Jiang Y."/>
            <person name="Dole S."/>
            <person name="Zhao H."/>
        </authorList>
    </citation>
    <scope>NUCLEOTIDE SEQUENCE [LARGE SCALE GENOMIC DNA]</scope>
    <source>
        <strain evidence="5">SD108</strain>
    </source>
</reference>
<sequence>MFWNKSENKDNNQEPNTNEESRETRGIIPPENDGEVDNIINNVLSDFKGSEMRSKASDRVESLELNKFPSEMSCMTALDELMQCMSLGGQIRNYYRYGDLTLCDKQSEKLNFCFSNSLKTEDQKRINVQEFYKNRLVEQLKRGSSEDIWESRD</sequence>
<dbReference type="EMBL" id="CP028773">
    <property type="protein sequence ID" value="AWU74381.1"/>
    <property type="molecule type" value="Genomic_DNA"/>
</dbReference>
<dbReference type="OrthoDB" id="2017405at2759"/>
<dbReference type="PANTHER" id="PTHR28052:SF1">
    <property type="entry name" value="UPF0545 PROTEIN C22ORF39"/>
    <property type="match status" value="1"/>
</dbReference>
<evidence type="ECO:0000256" key="1">
    <source>
        <dbReference type="SAM" id="MobiDB-lite"/>
    </source>
</evidence>
<dbReference type="EMBL" id="MQVM01000010">
    <property type="protein sequence ID" value="ONH74335.1"/>
    <property type="molecule type" value="Genomic_DNA"/>
</dbReference>
<reference evidence="2 7" key="5">
    <citation type="submission" date="2018-06" db="EMBL/GenBank/DDBJ databases">
        <title>Population genomics shows no distinction between pathogenic Candida krusei and environmental Pichia kudriavzevii: One species, four names.</title>
        <authorList>
            <person name="Douglass A.P."/>
            <person name="Offei B."/>
            <person name="Braun-Galleani S."/>
            <person name="Coughlan A.Y."/>
            <person name="Martos A."/>
            <person name="Ortiz-Merino R.A."/>
            <person name="Byrne K.P."/>
            <person name="Wolfe K.H."/>
        </authorList>
    </citation>
    <scope>NUCLEOTIDE SEQUENCE [LARGE SCALE GENOMIC DNA]</scope>
    <source>
        <strain evidence="2 7">CBS573</strain>
    </source>
</reference>
<dbReference type="PANTHER" id="PTHR28052">
    <property type="entry name" value="UPF0545 PROTEIN C22ORF39"/>
    <property type="match status" value="1"/>
</dbReference>
<gene>
    <name evidence="4" type="ORF">BOH78_2574</name>
    <name evidence="2" type="ORF">C5L36_0A09700</name>
    <name evidence="3" type="ORF">JL09_g3692</name>
</gene>
<dbReference type="InterPro" id="IPR021475">
    <property type="entry name" value="Pants/Emi1-like"/>
</dbReference>
<evidence type="ECO:0000313" key="3">
    <source>
        <dbReference type="EMBL" id="KGK37126.1"/>
    </source>
</evidence>
<evidence type="ECO:0000313" key="4">
    <source>
        <dbReference type="EMBL" id="ONH74335.1"/>
    </source>
</evidence>
<evidence type="ECO:0000313" key="2">
    <source>
        <dbReference type="EMBL" id="AWU74381.1"/>
    </source>
</evidence>
<evidence type="ECO:0000313" key="7">
    <source>
        <dbReference type="Proteomes" id="UP000249293"/>
    </source>
</evidence>
<reference evidence="4" key="4">
    <citation type="submission" date="2017-01" db="EMBL/GenBank/DDBJ databases">
        <authorList>
            <person name="Mah S.A."/>
            <person name="Swanson W.J."/>
            <person name="Moy G.W."/>
            <person name="Vacquier V.D."/>
        </authorList>
    </citation>
    <scope>NUCLEOTIDE SEQUENCE [LARGE SCALE GENOMIC DNA]</scope>
    <source>
        <strain evidence="4">129</strain>
    </source>
</reference>
<reference evidence="3" key="2">
    <citation type="submission" date="2014-08" db="EMBL/GenBank/DDBJ databases">
        <title>Exploiting Issatchenkia orientalis SD108 for Succinic Acid Production.</title>
        <authorList>
            <person name="Xiao H."/>
            <person name="Shao Z."/>
            <person name="Jiang Y."/>
            <person name="Dole S."/>
            <person name="Zhao H."/>
        </authorList>
    </citation>
    <scope>NUCLEOTIDE SEQUENCE [LARGE SCALE GENOMIC DNA]</scope>
    <source>
        <strain evidence="3">SD108</strain>
    </source>
</reference>
<dbReference type="Proteomes" id="UP000029867">
    <property type="component" value="Unassembled WGS sequence"/>
</dbReference>
<feature type="compositionally biased region" description="Basic and acidic residues" evidence="1">
    <location>
        <begin position="1"/>
        <end position="12"/>
    </location>
</feature>
<dbReference type="Proteomes" id="UP000189274">
    <property type="component" value="Unassembled WGS sequence"/>
</dbReference>
<name>A0A099NZ35_PICKU</name>
<evidence type="ECO:0000313" key="6">
    <source>
        <dbReference type="Proteomes" id="UP000189274"/>
    </source>
</evidence>
<evidence type="ECO:0000313" key="5">
    <source>
        <dbReference type="Proteomes" id="UP000029867"/>
    </source>
</evidence>
<feature type="region of interest" description="Disordered" evidence="1">
    <location>
        <begin position="1"/>
        <end position="33"/>
    </location>
</feature>
<dbReference type="eggNOG" id="ENOG502S4MN">
    <property type="taxonomic scope" value="Eukaryota"/>
</dbReference>
<proteinExistence type="predicted"/>
<dbReference type="VEuPathDB" id="FungiDB:C5L36_0A09700"/>
<dbReference type="Pfam" id="PF11326">
    <property type="entry name" value="PANTS-like"/>
    <property type="match status" value="1"/>
</dbReference>
<protein>
    <submittedName>
        <fullName evidence="4">Early meiotic induction protein 1</fullName>
    </submittedName>
</protein>
<dbReference type="AlphaFoldDB" id="A0A099NZ35"/>
<dbReference type="STRING" id="4909.A0A099NZ35"/>
<dbReference type="EMBL" id="JQFK01000043">
    <property type="protein sequence ID" value="KGK37126.1"/>
    <property type="molecule type" value="Genomic_DNA"/>
</dbReference>
<accession>A0A099NZ35</accession>
<keyword evidence="7" id="KW-1185">Reference proteome</keyword>
<organism evidence="3 5">
    <name type="scientific">Pichia kudriavzevii</name>
    <name type="common">Yeast</name>
    <name type="synonym">Issatchenkia orientalis</name>
    <dbReference type="NCBI Taxonomy" id="4909"/>
    <lineage>
        <taxon>Eukaryota</taxon>
        <taxon>Fungi</taxon>
        <taxon>Dikarya</taxon>
        <taxon>Ascomycota</taxon>
        <taxon>Saccharomycotina</taxon>
        <taxon>Pichiomycetes</taxon>
        <taxon>Pichiales</taxon>
        <taxon>Pichiaceae</taxon>
        <taxon>Pichia</taxon>
    </lineage>
</organism>
<reference evidence="6" key="3">
    <citation type="journal article" date="2017" name="Genome Announc.">
        <title>Genome sequences of Cyberlindnera fabianii 65, Pichia kudriavzevii 129, and Saccharomyces cerevisiae 131 isolated from fermented masau fruits in Zimbabwe.</title>
        <authorList>
            <person name="van Rijswijck I.M.H."/>
            <person name="Derks M.F.L."/>
            <person name="Abee T."/>
            <person name="de Ridder D."/>
            <person name="Smid E.J."/>
        </authorList>
    </citation>
    <scope>NUCLEOTIDE SEQUENCE [LARGE SCALE GENOMIC DNA]</scope>
    <source>
        <strain evidence="6">129</strain>
    </source>
</reference>
<dbReference type="Proteomes" id="UP000249293">
    <property type="component" value="Chromosome 1"/>
</dbReference>